<dbReference type="SUPFAM" id="SSF56024">
    <property type="entry name" value="Phospholipase D/nuclease"/>
    <property type="match status" value="1"/>
</dbReference>
<dbReference type="InterPro" id="IPR057691">
    <property type="entry name" value="DUF7931"/>
</dbReference>
<keyword evidence="3" id="KW-1185">Reference proteome</keyword>
<organism evidence="2 3">
    <name type="scientific">Aromatoleum evansii</name>
    <name type="common">Azoarcus evansii</name>
    <dbReference type="NCBI Taxonomy" id="59406"/>
    <lineage>
        <taxon>Bacteria</taxon>
        <taxon>Pseudomonadati</taxon>
        <taxon>Pseudomonadota</taxon>
        <taxon>Betaproteobacteria</taxon>
        <taxon>Rhodocyclales</taxon>
        <taxon>Rhodocyclaceae</taxon>
        <taxon>Aromatoleum</taxon>
    </lineage>
</organism>
<evidence type="ECO:0000313" key="2">
    <source>
        <dbReference type="EMBL" id="WRL45454.1"/>
    </source>
</evidence>
<proteinExistence type="predicted"/>
<evidence type="ECO:0000259" key="1">
    <source>
        <dbReference type="Pfam" id="PF25559"/>
    </source>
</evidence>
<name>A0ABZ1AKL9_AROEV</name>
<protein>
    <recommendedName>
        <fullName evidence="1">DUF7931 domain-containing protein</fullName>
    </recommendedName>
</protein>
<dbReference type="RefSeq" id="WP_407278552.1">
    <property type="nucleotide sequence ID" value="NZ_CP141259.1"/>
</dbReference>
<dbReference type="EMBL" id="CP141259">
    <property type="protein sequence ID" value="WRL45454.1"/>
    <property type="molecule type" value="Genomic_DNA"/>
</dbReference>
<gene>
    <name evidence="2" type="ORF">U5817_19935</name>
</gene>
<dbReference type="Pfam" id="PF25559">
    <property type="entry name" value="DUF7931"/>
    <property type="match status" value="1"/>
</dbReference>
<reference evidence="2 3" key="1">
    <citation type="submission" date="2023-12" db="EMBL/GenBank/DDBJ databases">
        <title>A. evansii MAY27, complete genome.</title>
        <authorList>
            <person name="Wang Y."/>
        </authorList>
    </citation>
    <scope>NUCLEOTIDE SEQUENCE [LARGE SCALE GENOMIC DNA]</scope>
    <source>
        <strain evidence="2 3">MAY27</strain>
    </source>
</reference>
<evidence type="ECO:0000313" key="3">
    <source>
        <dbReference type="Proteomes" id="UP001626593"/>
    </source>
</evidence>
<feature type="domain" description="DUF7931" evidence="1">
    <location>
        <begin position="17"/>
        <end position="155"/>
    </location>
</feature>
<sequence>MDTPREQPEQTFDSYGDYRAALFAAIGNARQTLLIFDPDLRETGLESPQGIALLERLCAQSTRRDAVRILLHTTGWIERECPRLTRLLAHHSHCTCVRTVDPGARSWSQPFLIADERHVVTRFHQDLPRGKIGTDGAGGLALLATQFETFWMNGEASAVGTPLAL</sequence>
<accession>A0ABZ1AKL9</accession>
<dbReference type="Proteomes" id="UP001626593">
    <property type="component" value="Chromosome"/>
</dbReference>